<dbReference type="PANTHER" id="PTHR37530">
    <property type="entry name" value="OUTER MEMBRANE PROTEIN SLP"/>
    <property type="match status" value="1"/>
</dbReference>
<accession>A0A1H5USP5</accession>
<dbReference type="EMBL" id="FNVG01000003">
    <property type="protein sequence ID" value="SEF78069.1"/>
    <property type="molecule type" value="Genomic_DNA"/>
</dbReference>
<dbReference type="PROSITE" id="PS51257">
    <property type="entry name" value="PROKAR_LIPOPROTEIN"/>
    <property type="match status" value="1"/>
</dbReference>
<dbReference type="PANTHER" id="PTHR37530:SF1">
    <property type="entry name" value="OUTER MEMBRANE PROTEIN SLP"/>
    <property type="match status" value="1"/>
</dbReference>
<dbReference type="AlphaFoldDB" id="A0A1H5USP5"/>
<dbReference type="PIRSF" id="PIRSF004982">
    <property type="entry name" value="SlP"/>
    <property type="match status" value="1"/>
</dbReference>
<dbReference type="RefSeq" id="WP_208623246.1">
    <property type="nucleotide sequence ID" value="NZ_FNVG01000003.1"/>
</dbReference>
<dbReference type="InterPro" id="IPR004658">
    <property type="entry name" value="OMP_Slp"/>
</dbReference>
<dbReference type="GO" id="GO:0019867">
    <property type="term" value="C:outer membrane"/>
    <property type="evidence" value="ECO:0007669"/>
    <property type="project" value="InterPro"/>
</dbReference>
<protein>
    <submittedName>
        <fullName evidence="2">Outer membrane lipoprotein</fullName>
    </submittedName>
</protein>
<evidence type="ECO:0000313" key="2">
    <source>
        <dbReference type="EMBL" id="SEF78069.1"/>
    </source>
</evidence>
<proteinExistence type="predicted"/>
<dbReference type="Proteomes" id="UP000236721">
    <property type="component" value="Unassembled WGS sequence"/>
</dbReference>
<reference evidence="3" key="1">
    <citation type="submission" date="2016-10" db="EMBL/GenBank/DDBJ databases">
        <authorList>
            <person name="Varghese N."/>
            <person name="Submissions S."/>
        </authorList>
    </citation>
    <scope>NUCLEOTIDE SEQUENCE [LARGE SCALE GENOMIC DNA]</scope>
    <source>
        <strain evidence="3">CGMCC 1.7062</strain>
    </source>
</reference>
<gene>
    <name evidence="2" type="ORF">SAMN04488244_103314</name>
</gene>
<sequence>MKMLAKLGSLMGLSALLSACGSLPEQLATTNENVTAQYQLVVDAAKGTEVRLGGVIDTVKNLPDQTRIEIVNLPIDKYGKPDIDQEPNGRFIAYVDGFVDPVTYSRGRLITVGGNKDGVERGKVGEFEADFPVIQAYGQYLWRVEERLIINRHTSAFSTCWGYYCDDFYYGPTQGRVIKEVK</sequence>
<organism evidence="2 3">
    <name type="scientific">Vibrio hangzhouensis</name>
    <dbReference type="NCBI Taxonomy" id="462991"/>
    <lineage>
        <taxon>Bacteria</taxon>
        <taxon>Pseudomonadati</taxon>
        <taxon>Pseudomonadota</taxon>
        <taxon>Gammaproteobacteria</taxon>
        <taxon>Vibrionales</taxon>
        <taxon>Vibrionaceae</taxon>
        <taxon>Vibrio</taxon>
    </lineage>
</organism>
<keyword evidence="2" id="KW-0449">Lipoprotein</keyword>
<keyword evidence="1" id="KW-0732">Signal</keyword>
<feature type="chain" id="PRO_5009286498" evidence="1">
    <location>
        <begin position="20"/>
        <end position="182"/>
    </location>
</feature>
<keyword evidence="3" id="KW-1185">Reference proteome</keyword>
<feature type="signal peptide" evidence="1">
    <location>
        <begin position="1"/>
        <end position="19"/>
    </location>
</feature>
<evidence type="ECO:0000256" key="1">
    <source>
        <dbReference type="SAM" id="SignalP"/>
    </source>
</evidence>
<dbReference type="Pfam" id="PF03843">
    <property type="entry name" value="Slp"/>
    <property type="match status" value="1"/>
</dbReference>
<name>A0A1H5USP5_9VIBR</name>
<dbReference type="NCBIfam" id="TIGR00752">
    <property type="entry name" value="slp"/>
    <property type="match status" value="1"/>
</dbReference>
<evidence type="ECO:0000313" key="3">
    <source>
        <dbReference type="Proteomes" id="UP000236721"/>
    </source>
</evidence>